<dbReference type="AlphaFoldDB" id="A0A3E1NLS8"/>
<name>A0A3E1NLS8_9BACT</name>
<dbReference type="RefSeq" id="WP_116846873.1">
    <property type="nucleotide sequence ID" value="NZ_QTJU01000002.1"/>
</dbReference>
<keyword evidence="2" id="KW-1185">Reference proteome</keyword>
<organism evidence="1 2">
    <name type="scientific">Deminuibacter soli</name>
    <dbReference type="NCBI Taxonomy" id="2291815"/>
    <lineage>
        <taxon>Bacteria</taxon>
        <taxon>Pseudomonadati</taxon>
        <taxon>Bacteroidota</taxon>
        <taxon>Chitinophagia</taxon>
        <taxon>Chitinophagales</taxon>
        <taxon>Chitinophagaceae</taxon>
        <taxon>Deminuibacter</taxon>
    </lineage>
</organism>
<dbReference type="EMBL" id="QTJU01000002">
    <property type="protein sequence ID" value="RFM28886.1"/>
    <property type="molecule type" value="Genomic_DNA"/>
</dbReference>
<evidence type="ECO:0000313" key="2">
    <source>
        <dbReference type="Proteomes" id="UP000261284"/>
    </source>
</evidence>
<evidence type="ECO:0000313" key="1">
    <source>
        <dbReference type="EMBL" id="RFM28886.1"/>
    </source>
</evidence>
<accession>A0A3E1NLS8</accession>
<gene>
    <name evidence="1" type="ORF">DXN05_08950</name>
</gene>
<reference evidence="1 2" key="1">
    <citation type="submission" date="2018-08" db="EMBL/GenBank/DDBJ databases">
        <title>Chitinophagaceae sp. K23C18032701, a novel bacterium isolated from forest soil.</title>
        <authorList>
            <person name="Wang C."/>
        </authorList>
    </citation>
    <scope>NUCLEOTIDE SEQUENCE [LARGE SCALE GENOMIC DNA]</scope>
    <source>
        <strain evidence="1 2">K23C18032701</strain>
    </source>
</reference>
<protein>
    <submittedName>
        <fullName evidence="1">Uncharacterized protein</fullName>
    </submittedName>
</protein>
<comment type="caution">
    <text evidence="1">The sequence shown here is derived from an EMBL/GenBank/DDBJ whole genome shotgun (WGS) entry which is preliminary data.</text>
</comment>
<dbReference type="Proteomes" id="UP000261284">
    <property type="component" value="Unassembled WGS sequence"/>
</dbReference>
<sequence>MKRTLLLYLLLGCIVITLINCRKNSTQKKPQEPGKVYLTLDDAKLKLRESNYKSDTLKVFGINGNIISTAIIDWKYYRQLFSDSGVVIEVPLKFSNTLSSETRYLLTKDNLTSPSTFSLTFFKKNGSGDVVARIVESVLLGVKSKEQLKTLPNISFCKKDDGVVGIEMQFDLNGNLQQSYKFINDKHKEAVDIVNTGTASTPGMHLPDCTTFTSTYYIITVTGTMETGFVALYQPQTQSISVCWTGVGEEENNNWGTDTPPFPIAGYTPPTTAEPTTDAAGRPGKHLCGPYNFVDNGTNGMTVEITNLYVIWIRDDNTAWSEIRWEISCLTIPKSISNQNHQLSDIFNKAWNDAAGSIAGMYSEGLLQPFQDPRPTMKRLILQNLPAGSAFQSSACAGNIPFSVAKLCDGAPPTSM</sequence>
<proteinExistence type="predicted"/>